<dbReference type="SUPFAM" id="SSF53850">
    <property type="entry name" value="Periplasmic binding protein-like II"/>
    <property type="match status" value="1"/>
</dbReference>
<feature type="non-terminal residue" evidence="3">
    <location>
        <position position="255"/>
    </location>
</feature>
<keyword evidence="1" id="KW-0732">Signal</keyword>
<name>A0A7C5HGF6_UNCW3</name>
<feature type="signal peptide" evidence="1">
    <location>
        <begin position="1"/>
        <end position="25"/>
    </location>
</feature>
<proteinExistence type="predicted"/>
<sequence>MLRKKFKLLGVVFSILIFLTSGSMAFTAEDIKIAMGYIPNVQFAPYYVAEEKGYFQKEGLNVKFDYGMSTDIMSLVSQGMIDFGISDGDQVIVARSRGLKVKAVYSMYVKYPVGVVALQGKGIKNIQDLKGRRVGIPGPYGSNYIGIRILLHNAGLTLKNVDLVSIGYTQVESLLSGKVDAAAVYINNEVVVLENMGKKLVIFRVYDISPMVSAVIVTGDRIIKDRPETVGKFIRAVKLASDYIYKNNGDVMDIL</sequence>
<dbReference type="GO" id="GO:0009228">
    <property type="term" value="P:thiamine biosynthetic process"/>
    <property type="evidence" value="ECO:0007669"/>
    <property type="project" value="InterPro"/>
</dbReference>
<feature type="domain" description="SsuA/THI5-like" evidence="2">
    <location>
        <begin position="40"/>
        <end position="247"/>
    </location>
</feature>
<accession>A0A7C5HGF6</accession>
<comment type="caution">
    <text evidence="3">The sequence shown here is derived from an EMBL/GenBank/DDBJ whole genome shotgun (WGS) entry which is preliminary data.</text>
</comment>
<dbReference type="Gene3D" id="3.40.190.10">
    <property type="entry name" value="Periplasmic binding protein-like II"/>
    <property type="match status" value="2"/>
</dbReference>
<protein>
    <submittedName>
        <fullName evidence="3">ABC transporter substrate-binding protein</fullName>
    </submittedName>
</protein>
<dbReference type="AlphaFoldDB" id="A0A7C5HGF6"/>
<dbReference type="EMBL" id="DRTB01000219">
    <property type="protein sequence ID" value="HHE04993.1"/>
    <property type="molecule type" value="Genomic_DNA"/>
</dbReference>
<feature type="chain" id="PRO_5028333948" evidence="1">
    <location>
        <begin position="26"/>
        <end position="255"/>
    </location>
</feature>
<reference evidence="3" key="1">
    <citation type="journal article" date="2020" name="mSystems">
        <title>Genome- and Community-Level Interaction Insights into Carbon Utilization and Element Cycling Functions of Hydrothermarchaeota in Hydrothermal Sediment.</title>
        <authorList>
            <person name="Zhou Z."/>
            <person name="Liu Y."/>
            <person name="Xu W."/>
            <person name="Pan J."/>
            <person name="Luo Z.H."/>
            <person name="Li M."/>
        </authorList>
    </citation>
    <scope>NUCLEOTIDE SEQUENCE [LARGE SCALE GENOMIC DNA]</scope>
    <source>
        <strain evidence="3">HyVt-74</strain>
    </source>
</reference>
<organism evidence="3">
    <name type="scientific">candidate division WOR-3 bacterium</name>
    <dbReference type="NCBI Taxonomy" id="2052148"/>
    <lineage>
        <taxon>Bacteria</taxon>
        <taxon>Bacteria division WOR-3</taxon>
    </lineage>
</organism>
<evidence type="ECO:0000313" key="3">
    <source>
        <dbReference type="EMBL" id="HHE04993.1"/>
    </source>
</evidence>
<dbReference type="Pfam" id="PF09084">
    <property type="entry name" value="NMT1"/>
    <property type="match status" value="1"/>
</dbReference>
<dbReference type="Proteomes" id="UP000886110">
    <property type="component" value="Unassembled WGS sequence"/>
</dbReference>
<evidence type="ECO:0000259" key="2">
    <source>
        <dbReference type="Pfam" id="PF09084"/>
    </source>
</evidence>
<gene>
    <name evidence="3" type="ORF">ENL19_02900</name>
</gene>
<dbReference type="InterPro" id="IPR027939">
    <property type="entry name" value="NMT1/THI5"/>
</dbReference>
<dbReference type="InterPro" id="IPR015168">
    <property type="entry name" value="SsuA/THI5"/>
</dbReference>
<dbReference type="PANTHER" id="PTHR31528:SF15">
    <property type="entry name" value="RIBOFLAVIN-BINDING PROTEIN RIBY"/>
    <property type="match status" value="1"/>
</dbReference>
<evidence type="ECO:0000256" key="1">
    <source>
        <dbReference type="SAM" id="SignalP"/>
    </source>
</evidence>
<dbReference type="PANTHER" id="PTHR31528">
    <property type="entry name" value="4-AMINO-5-HYDROXYMETHYL-2-METHYLPYRIMIDINE PHOSPHATE SYNTHASE THI11-RELATED"/>
    <property type="match status" value="1"/>
</dbReference>